<protein>
    <submittedName>
        <fullName evidence="2">Soil-associated protein, TIGR03435 family</fullName>
    </submittedName>
</protein>
<evidence type="ECO:0000313" key="2">
    <source>
        <dbReference type="EMBL" id="SDE95075.1"/>
    </source>
</evidence>
<evidence type="ECO:0000256" key="1">
    <source>
        <dbReference type="SAM" id="SignalP"/>
    </source>
</evidence>
<dbReference type="InterPro" id="IPR017801">
    <property type="entry name" value="DUF3738"/>
</dbReference>
<accession>A0A1G7H3X7</accession>
<keyword evidence="1" id="KW-0732">Signal</keyword>
<dbReference type="Pfam" id="PF12543">
    <property type="entry name" value="DUF3738"/>
    <property type="match status" value="1"/>
</dbReference>
<evidence type="ECO:0000313" key="3">
    <source>
        <dbReference type="Proteomes" id="UP000182427"/>
    </source>
</evidence>
<gene>
    <name evidence="2" type="ORF">SAMN05444167_0902</name>
</gene>
<reference evidence="2 3" key="1">
    <citation type="submission" date="2016-10" db="EMBL/GenBank/DDBJ databases">
        <authorList>
            <person name="de Groot N.N."/>
        </authorList>
    </citation>
    <scope>NUCLEOTIDE SEQUENCE [LARGE SCALE GENOMIC DNA]</scope>
    <source>
        <strain evidence="2 3">GAS232</strain>
    </source>
</reference>
<sequence>MRRVVLAGALLTVVGLGSVVAEAQVAKSPSFEVTVVKPAKPDADGEDWDSNEGTTVIQNYPVIKLIRNAYGLSTVSQVVDAPDWLKDQRFDVTAKVDAEEFHRLNTLSADERDKEFSDLLKSMLVERFGLKVRPGTRKMPMYALERVSATTLGSKLQPVPVGKDGRAIGGHHSNRNGGHWEAQGVSMEEIARLLSGRYEMGGRPVVDRTGTAGAYRFTMDYAPDNGTGVAPDATLPGLSDAVRQELGLKLVKTDGDVPVVIVESVKKPELD</sequence>
<feature type="signal peptide" evidence="1">
    <location>
        <begin position="1"/>
        <end position="23"/>
    </location>
</feature>
<dbReference type="EMBL" id="LT629690">
    <property type="protein sequence ID" value="SDE95075.1"/>
    <property type="molecule type" value="Genomic_DNA"/>
</dbReference>
<dbReference type="Proteomes" id="UP000182427">
    <property type="component" value="Chromosome I"/>
</dbReference>
<dbReference type="NCBIfam" id="TIGR03435">
    <property type="entry name" value="Soli_TIGR03435"/>
    <property type="match status" value="1"/>
</dbReference>
<proteinExistence type="predicted"/>
<dbReference type="RefSeq" id="WP_172838143.1">
    <property type="nucleotide sequence ID" value="NZ_LT629690.1"/>
</dbReference>
<organism evidence="2 3">
    <name type="scientific">Terriglobus roseus</name>
    <dbReference type="NCBI Taxonomy" id="392734"/>
    <lineage>
        <taxon>Bacteria</taxon>
        <taxon>Pseudomonadati</taxon>
        <taxon>Acidobacteriota</taxon>
        <taxon>Terriglobia</taxon>
        <taxon>Terriglobales</taxon>
        <taxon>Acidobacteriaceae</taxon>
        <taxon>Terriglobus</taxon>
    </lineage>
</organism>
<feature type="chain" id="PRO_5009241214" evidence="1">
    <location>
        <begin position="24"/>
        <end position="271"/>
    </location>
</feature>
<name>A0A1G7H3X7_9BACT</name>
<dbReference type="AlphaFoldDB" id="A0A1G7H3X7"/>
<keyword evidence="3" id="KW-1185">Reference proteome</keyword>